<accession>T1CA45</accession>
<organism evidence="3">
    <name type="scientific">mine drainage metagenome</name>
    <dbReference type="NCBI Taxonomy" id="410659"/>
    <lineage>
        <taxon>unclassified sequences</taxon>
        <taxon>metagenomes</taxon>
        <taxon>ecological metagenomes</taxon>
    </lineage>
</organism>
<dbReference type="PANTHER" id="PTHR33295:SF19">
    <property type="entry name" value="ARCHAEAL ATPASE"/>
    <property type="match status" value="1"/>
</dbReference>
<comment type="caution">
    <text evidence="3">The sequence shown here is derived from an EMBL/GenBank/DDBJ whole genome shotgun (WGS) entry which is preliminary data.</text>
</comment>
<feature type="non-terminal residue" evidence="3">
    <location>
        <position position="1"/>
    </location>
</feature>
<protein>
    <submittedName>
        <fullName evidence="3">ATPase</fullName>
    </submittedName>
</protein>
<dbReference type="Pfam" id="PF13173">
    <property type="entry name" value="AAA_14"/>
    <property type="match status" value="1"/>
</dbReference>
<proteinExistence type="predicted"/>
<dbReference type="AlphaFoldDB" id="T1CA45"/>
<dbReference type="InterPro" id="IPR025420">
    <property type="entry name" value="DUF4143"/>
</dbReference>
<evidence type="ECO:0000259" key="2">
    <source>
        <dbReference type="Pfam" id="PF13635"/>
    </source>
</evidence>
<dbReference type="EMBL" id="AUZX01001440">
    <property type="protein sequence ID" value="EQD79092.1"/>
    <property type="molecule type" value="Genomic_DNA"/>
</dbReference>
<gene>
    <name evidence="3" type="ORF">B1A_01917</name>
</gene>
<name>T1CA45_9ZZZZ</name>
<reference evidence="3" key="1">
    <citation type="submission" date="2013-08" db="EMBL/GenBank/DDBJ databases">
        <authorList>
            <person name="Mendez C."/>
            <person name="Richter M."/>
            <person name="Ferrer M."/>
            <person name="Sanchez J."/>
        </authorList>
    </citation>
    <scope>NUCLEOTIDE SEQUENCE</scope>
</reference>
<dbReference type="PANTHER" id="PTHR33295">
    <property type="entry name" value="ATPASE"/>
    <property type="match status" value="1"/>
</dbReference>
<dbReference type="Pfam" id="PF13635">
    <property type="entry name" value="DUF4143"/>
    <property type="match status" value="1"/>
</dbReference>
<reference evidence="3" key="2">
    <citation type="journal article" date="2014" name="ISME J.">
        <title>Microbial stratification in low pH oxic and suboxic macroscopic growths along an acid mine drainage.</title>
        <authorList>
            <person name="Mendez-Garcia C."/>
            <person name="Mesa V."/>
            <person name="Sprenger R.R."/>
            <person name="Richter M."/>
            <person name="Diez M.S."/>
            <person name="Solano J."/>
            <person name="Bargiela R."/>
            <person name="Golyshina O.V."/>
            <person name="Manteca A."/>
            <person name="Ramos J.L."/>
            <person name="Gallego J.R."/>
            <person name="Llorente I."/>
            <person name="Martins Dos Santos V.A."/>
            <person name="Jensen O.N."/>
            <person name="Pelaez A.I."/>
            <person name="Sanchez J."/>
            <person name="Ferrer M."/>
        </authorList>
    </citation>
    <scope>NUCLEOTIDE SEQUENCE</scope>
</reference>
<evidence type="ECO:0000259" key="1">
    <source>
        <dbReference type="Pfam" id="PF13173"/>
    </source>
</evidence>
<dbReference type="InterPro" id="IPR027417">
    <property type="entry name" value="P-loop_NTPase"/>
</dbReference>
<sequence length="255" mass="29831">LAILGVRRSGKSVLTWLMLKDKKFGYVDFFDERLTTLRSDELAKIIQAFFELYSNVDYFVFDEIQRVQGWERFVSRLRTSKRIVITGSNSGLLRGNLSTFITGRHSDIVLFPFSFREFLKTNGIELDQNWDYSDDKKAMVKRFLNEFIIKGGFPEAQKFGTGILQGIYRDIVENDIIQQHKIRNREAIRNLSLYLASNICKEISFEKLTGFLGIKNGHTVAKYIGYLEEAYMFFLLQRFSFKLKEQFIAPKKVYV</sequence>
<dbReference type="SUPFAM" id="SSF52540">
    <property type="entry name" value="P-loop containing nucleoside triphosphate hydrolases"/>
    <property type="match status" value="1"/>
</dbReference>
<feature type="domain" description="AAA" evidence="1">
    <location>
        <begin position="1"/>
        <end position="119"/>
    </location>
</feature>
<feature type="domain" description="DUF4143" evidence="2">
    <location>
        <begin position="173"/>
        <end position="255"/>
    </location>
</feature>
<feature type="non-terminal residue" evidence="3">
    <location>
        <position position="255"/>
    </location>
</feature>
<dbReference type="InterPro" id="IPR041682">
    <property type="entry name" value="AAA_14"/>
</dbReference>
<evidence type="ECO:0000313" key="3">
    <source>
        <dbReference type="EMBL" id="EQD79092.1"/>
    </source>
</evidence>